<name>A0ABT8HV60_9BACL</name>
<reference evidence="1" key="1">
    <citation type="submission" date="2023-07" db="EMBL/GenBank/DDBJ databases">
        <title>Fictibacillus sp. isolated from freshwater pond.</title>
        <authorList>
            <person name="Kirdat K."/>
            <person name="Bhat A."/>
            <person name="Mourya A."/>
            <person name="Yadav A."/>
        </authorList>
    </citation>
    <scope>NUCLEOTIDE SEQUENCE</scope>
    <source>
        <strain evidence="1">NE201</strain>
    </source>
</reference>
<protein>
    <submittedName>
        <fullName evidence="1">Nuclear transport factor 2 family protein</fullName>
    </submittedName>
</protein>
<dbReference type="RefSeq" id="WP_301165708.1">
    <property type="nucleotide sequence ID" value="NZ_JAUHTR010000004.1"/>
</dbReference>
<dbReference type="Gene3D" id="3.10.450.50">
    <property type="match status" value="1"/>
</dbReference>
<evidence type="ECO:0000313" key="1">
    <source>
        <dbReference type="EMBL" id="MDN4524654.1"/>
    </source>
</evidence>
<sequence>MENLNRYFDLFDQSRTSQKAMEELNHLFTEDMEFVLNGDKKSGIGNWKLFMERVFAANSDIKHMFEGWKKTADTDQYETRWAVCGKTASGKVYTQTGKDIAKLNNEGKIIYLENVPDNTELFQTYKEL</sequence>
<proteinExistence type="predicted"/>
<comment type="caution">
    <text evidence="1">The sequence shown here is derived from an EMBL/GenBank/DDBJ whole genome shotgun (WGS) entry which is preliminary data.</text>
</comment>
<dbReference type="Proteomes" id="UP001172721">
    <property type="component" value="Unassembled WGS sequence"/>
</dbReference>
<organism evidence="1 2">
    <name type="scientific">Fictibacillus fluitans</name>
    <dbReference type="NCBI Taxonomy" id="3058422"/>
    <lineage>
        <taxon>Bacteria</taxon>
        <taxon>Bacillati</taxon>
        <taxon>Bacillota</taxon>
        <taxon>Bacilli</taxon>
        <taxon>Bacillales</taxon>
        <taxon>Fictibacillaceae</taxon>
        <taxon>Fictibacillus</taxon>
    </lineage>
</organism>
<gene>
    <name evidence="1" type="ORF">QYB97_09225</name>
</gene>
<accession>A0ABT8HV60</accession>
<evidence type="ECO:0000313" key="2">
    <source>
        <dbReference type="Proteomes" id="UP001172721"/>
    </source>
</evidence>
<dbReference type="SUPFAM" id="SSF54427">
    <property type="entry name" value="NTF2-like"/>
    <property type="match status" value="1"/>
</dbReference>
<dbReference type="InterPro" id="IPR032710">
    <property type="entry name" value="NTF2-like_dom_sf"/>
</dbReference>
<keyword evidence="2" id="KW-1185">Reference proteome</keyword>
<dbReference type="EMBL" id="JAUHTR010000004">
    <property type="protein sequence ID" value="MDN4524654.1"/>
    <property type="molecule type" value="Genomic_DNA"/>
</dbReference>